<feature type="non-terminal residue" evidence="1">
    <location>
        <position position="27"/>
    </location>
</feature>
<name>A0A815XAY6_ADIRI</name>
<organism evidence="1 2">
    <name type="scientific">Adineta ricciae</name>
    <name type="common">Rotifer</name>
    <dbReference type="NCBI Taxonomy" id="249248"/>
    <lineage>
        <taxon>Eukaryota</taxon>
        <taxon>Metazoa</taxon>
        <taxon>Spiralia</taxon>
        <taxon>Gnathifera</taxon>
        <taxon>Rotifera</taxon>
        <taxon>Eurotatoria</taxon>
        <taxon>Bdelloidea</taxon>
        <taxon>Adinetida</taxon>
        <taxon>Adinetidae</taxon>
        <taxon>Adineta</taxon>
    </lineage>
</organism>
<proteinExistence type="predicted"/>
<comment type="caution">
    <text evidence="1">The sequence shown here is derived from an EMBL/GenBank/DDBJ whole genome shotgun (WGS) entry which is preliminary data.</text>
</comment>
<accession>A0A815XAY6</accession>
<evidence type="ECO:0000313" key="1">
    <source>
        <dbReference type="EMBL" id="CAF1555217.1"/>
    </source>
</evidence>
<gene>
    <name evidence="1" type="ORF">EDS130_LOCUS46259</name>
</gene>
<dbReference type="Proteomes" id="UP000663852">
    <property type="component" value="Unassembled WGS sequence"/>
</dbReference>
<evidence type="ECO:0000313" key="2">
    <source>
        <dbReference type="Proteomes" id="UP000663852"/>
    </source>
</evidence>
<dbReference type="AlphaFoldDB" id="A0A815XAY6"/>
<reference evidence="1" key="1">
    <citation type="submission" date="2021-02" db="EMBL/GenBank/DDBJ databases">
        <authorList>
            <person name="Nowell W R."/>
        </authorList>
    </citation>
    <scope>NUCLEOTIDE SEQUENCE</scope>
</reference>
<protein>
    <submittedName>
        <fullName evidence="1">Uncharacterized protein</fullName>
    </submittedName>
</protein>
<sequence>MAGRFDGNSIQRTDELLRSWDETHSRL</sequence>
<dbReference type="EMBL" id="CAJNOJ010001834">
    <property type="protein sequence ID" value="CAF1555217.1"/>
    <property type="molecule type" value="Genomic_DNA"/>
</dbReference>